<organism evidence="2 3">
    <name type="scientific">Reticulomyxa filosa</name>
    <dbReference type="NCBI Taxonomy" id="46433"/>
    <lineage>
        <taxon>Eukaryota</taxon>
        <taxon>Sar</taxon>
        <taxon>Rhizaria</taxon>
        <taxon>Retaria</taxon>
        <taxon>Foraminifera</taxon>
        <taxon>Monothalamids</taxon>
        <taxon>Reticulomyxidae</taxon>
        <taxon>Reticulomyxa</taxon>
    </lineage>
</organism>
<feature type="non-terminal residue" evidence="2">
    <location>
        <position position="736"/>
    </location>
</feature>
<protein>
    <submittedName>
        <fullName evidence="2">Uncharacterized protein</fullName>
    </submittedName>
</protein>
<dbReference type="EMBL" id="ASPP01019436">
    <property type="protein sequence ID" value="ETO15132.1"/>
    <property type="molecule type" value="Genomic_DNA"/>
</dbReference>
<sequence>MRTGNALSNRDYKFENAHKDRNSLQICRWRVLLPWNVWHHFSLTFGNAGDKPKIEPPPPSELMDRSRQWTWTWRMGQGVSKHNTILFYAYPDKFFNSKPDIYETFIPMFEHILRQLNKTISFETAIASIDLFYSQMSPSRKENTQHDIAHYLVTMFDQVCNNQSVWNWTNVCQMMLLFYWRMYLDRSNVKYNDCLFSGLHMLLDIDSLAKQVMHKQKYMRSSLITLLGRYCSTLRNNVFYYLIANPTDRKKIDVKNACAALVWYLLLWDIEQGYYVKQMVHQQLFIFKLNSPEQGSNNKKKKKKIANSFTFSPDLQTAREQQQLYLKDVVKSFKRTQNQSSNLSNISDLDCILDYLCGIENKYLCSDWLELKSLLLELLCFNSADRFEHIKTIVLKHNIDWSQFARIWFENRKELTYSYLLKKSGPKYEEKGTLRNLQWFLMDDWQTRMPCTCRLAMIGEYFNNRIDKWEINWFANCVLDLLFEHTIHESGQINDQDKDKMFSDNKKIVKHMFELLKGRSYENGRFVFEEDEKQSLQDDSSCMIYTFVIFHYILIFFFFIIYPIASPKLFDIKPKYLYSHIIEAVYCRYGKDITKEPLEDFPGFHPMRHHYYFALVALDSCDVHLANMCMMYYNNSDLTNWRVAAIAYYHSDMAILNGLLHENKWQLSYESAEKGYQHSRIVPYHQLVFAVILSMIRMLCFQKQIVETIVELKRNKQKKFEDKFDGLFMEKFNPCN</sequence>
<evidence type="ECO:0000256" key="1">
    <source>
        <dbReference type="SAM" id="Phobius"/>
    </source>
</evidence>
<dbReference type="AlphaFoldDB" id="X6MNW7"/>
<evidence type="ECO:0000313" key="2">
    <source>
        <dbReference type="EMBL" id="ETO15132.1"/>
    </source>
</evidence>
<dbReference type="Proteomes" id="UP000023152">
    <property type="component" value="Unassembled WGS sequence"/>
</dbReference>
<keyword evidence="1" id="KW-0812">Transmembrane</keyword>
<evidence type="ECO:0000313" key="3">
    <source>
        <dbReference type="Proteomes" id="UP000023152"/>
    </source>
</evidence>
<keyword evidence="1" id="KW-1133">Transmembrane helix</keyword>
<keyword evidence="1" id="KW-0472">Membrane</keyword>
<proteinExistence type="predicted"/>
<reference evidence="2 3" key="1">
    <citation type="journal article" date="2013" name="Curr. Biol.">
        <title>The Genome of the Foraminiferan Reticulomyxa filosa.</title>
        <authorList>
            <person name="Glockner G."/>
            <person name="Hulsmann N."/>
            <person name="Schleicher M."/>
            <person name="Noegel A.A."/>
            <person name="Eichinger L."/>
            <person name="Gallinger C."/>
            <person name="Pawlowski J."/>
            <person name="Sierra R."/>
            <person name="Euteneuer U."/>
            <person name="Pillet L."/>
            <person name="Moustafa A."/>
            <person name="Platzer M."/>
            <person name="Groth M."/>
            <person name="Szafranski K."/>
            <person name="Schliwa M."/>
        </authorList>
    </citation>
    <scope>NUCLEOTIDE SEQUENCE [LARGE SCALE GENOMIC DNA]</scope>
</reference>
<comment type="caution">
    <text evidence="2">The sequence shown here is derived from an EMBL/GenBank/DDBJ whole genome shotgun (WGS) entry which is preliminary data.</text>
</comment>
<keyword evidence="3" id="KW-1185">Reference proteome</keyword>
<name>X6MNW7_RETFI</name>
<accession>X6MNW7</accession>
<feature type="transmembrane region" description="Helical" evidence="1">
    <location>
        <begin position="543"/>
        <end position="565"/>
    </location>
</feature>
<gene>
    <name evidence="2" type="ORF">RFI_22232</name>
</gene>